<organism evidence="1">
    <name type="scientific">Sesamum angustifolium</name>
    <dbReference type="NCBI Taxonomy" id="2727405"/>
    <lineage>
        <taxon>Eukaryota</taxon>
        <taxon>Viridiplantae</taxon>
        <taxon>Streptophyta</taxon>
        <taxon>Embryophyta</taxon>
        <taxon>Tracheophyta</taxon>
        <taxon>Spermatophyta</taxon>
        <taxon>Magnoliopsida</taxon>
        <taxon>eudicotyledons</taxon>
        <taxon>Gunneridae</taxon>
        <taxon>Pentapetalae</taxon>
        <taxon>asterids</taxon>
        <taxon>lamiids</taxon>
        <taxon>Lamiales</taxon>
        <taxon>Pedaliaceae</taxon>
        <taxon>Sesamum</taxon>
    </lineage>
</organism>
<reference evidence="1" key="1">
    <citation type="submission" date="2020-06" db="EMBL/GenBank/DDBJ databases">
        <authorList>
            <person name="Li T."/>
            <person name="Hu X."/>
            <person name="Zhang T."/>
            <person name="Song X."/>
            <person name="Zhang H."/>
            <person name="Dai N."/>
            <person name="Sheng W."/>
            <person name="Hou X."/>
            <person name="Wei L."/>
        </authorList>
    </citation>
    <scope>NUCLEOTIDE SEQUENCE</scope>
    <source>
        <strain evidence="1">G01</strain>
        <tissue evidence="1">Leaf</tissue>
    </source>
</reference>
<sequence>MVPPGRFDLRAPAQPHYGIGTAVLKLLETTSTTAFSSDARTGRGPIEHFRRVSSRIAIIRCWIRTYDGSGNVVRGPEGRGCDRKRSS</sequence>
<accession>A0AAW2LI17</accession>
<protein>
    <submittedName>
        <fullName evidence="1">Uncharacterized protein</fullName>
    </submittedName>
</protein>
<gene>
    <name evidence="1" type="ORF">Sangu_1995000</name>
</gene>
<dbReference type="AlphaFoldDB" id="A0AAW2LI17"/>
<comment type="caution">
    <text evidence="1">The sequence shown here is derived from an EMBL/GenBank/DDBJ whole genome shotgun (WGS) entry which is preliminary data.</text>
</comment>
<reference evidence="1" key="2">
    <citation type="journal article" date="2024" name="Plant">
        <title>Genomic evolution and insights into agronomic trait innovations of Sesamum species.</title>
        <authorList>
            <person name="Miao H."/>
            <person name="Wang L."/>
            <person name="Qu L."/>
            <person name="Liu H."/>
            <person name="Sun Y."/>
            <person name="Le M."/>
            <person name="Wang Q."/>
            <person name="Wei S."/>
            <person name="Zheng Y."/>
            <person name="Lin W."/>
            <person name="Duan Y."/>
            <person name="Cao H."/>
            <person name="Xiong S."/>
            <person name="Wang X."/>
            <person name="Wei L."/>
            <person name="Li C."/>
            <person name="Ma Q."/>
            <person name="Ju M."/>
            <person name="Zhao R."/>
            <person name="Li G."/>
            <person name="Mu C."/>
            <person name="Tian Q."/>
            <person name="Mei H."/>
            <person name="Zhang T."/>
            <person name="Gao T."/>
            <person name="Zhang H."/>
        </authorList>
    </citation>
    <scope>NUCLEOTIDE SEQUENCE</scope>
    <source>
        <strain evidence="1">G01</strain>
    </source>
</reference>
<name>A0AAW2LI17_9LAMI</name>
<dbReference type="EMBL" id="JACGWK010000013">
    <property type="protein sequence ID" value="KAL0318388.1"/>
    <property type="molecule type" value="Genomic_DNA"/>
</dbReference>
<evidence type="ECO:0000313" key="1">
    <source>
        <dbReference type="EMBL" id="KAL0318388.1"/>
    </source>
</evidence>
<proteinExistence type="predicted"/>